<gene>
    <name evidence="2" type="ORF">C8Q71DRAFT_736602</name>
</gene>
<proteinExistence type="predicted"/>
<keyword evidence="3" id="KW-1185">Reference proteome</keyword>
<reference evidence="2 3" key="1">
    <citation type="journal article" date="2021" name="Environ. Microbiol.">
        <title>Gene family expansions and transcriptome signatures uncover fungal adaptations to wood decay.</title>
        <authorList>
            <person name="Hage H."/>
            <person name="Miyauchi S."/>
            <person name="Viragh M."/>
            <person name="Drula E."/>
            <person name="Min B."/>
            <person name="Chaduli D."/>
            <person name="Navarro D."/>
            <person name="Favel A."/>
            <person name="Norest M."/>
            <person name="Lesage-Meessen L."/>
            <person name="Balint B."/>
            <person name="Merenyi Z."/>
            <person name="de Eugenio L."/>
            <person name="Morin E."/>
            <person name="Martinez A.T."/>
            <person name="Baldrian P."/>
            <person name="Stursova M."/>
            <person name="Martinez M.J."/>
            <person name="Novotny C."/>
            <person name="Magnuson J.K."/>
            <person name="Spatafora J.W."/>
            <person name="Maurice S."/>
            <person name="Pangilinan J."/>
            <person name="Andreopoulos W."/>
            <person name="LaButti K."/>
            <person name="Hundley H."/>
            <person name="Na H."/>
            <person name="Kuo A."/>
            <person name="Barry K."/>
            <person name="Lipzen A."/>
            <person name="Henrissat B."/>
            <person name="Riley R."/>
            <person name="Ahrendt S."/>
            <person name="Nagy L.G."/>
            <person name="Grigoriev I.V."/>
            <person name="Martin F."/>
            <person name="Rosso M.N."/>
        </authorList>
    </citation>
    <scope>NUCLEOTIDE SEQUENCE [LARGE SCALE GENOMIC DNA]</scope>
    <source>
        <strain evidence="2 3">CIRM-BRFM 1785</strain>
    </source>
</reference>
<evidence type="ECO:0000256" key="1">
    <source>
        <dbReference type="SAM" id="SignalP"/>
    </source>
</evidence>
<dbReference type="RefSeq" id="XP_047782668.1">
    <property type="nucleotide sequence ID" value="XM_047922562.1"/>
</dbReference>
<dbReference type="GeneID" id="72003294"/>
<name>A0ABQ8KS41_9APHY</name>
<accession>A0ABQ8KS41</accession>
<evidence type="ECO:0000313" key="2">
    <source>
        <dbReference type="EMBL" id="KAH9841369.1"/>
    </source>
</evidence>
<feature type="signal peptide" evidence="1">
    <location>
        <begin position="1"/>
        <end position="20"/>
    </location>
</feature>
<evidence type="ECO:0000313" key="3">
    <source>
        <dbReference type="Proteomes" id="UP000814176"/>
    </source>
</evidence>
<dbReference type="Proteomes" id="UP000814176">
    <property type="component" value="Unassembled WGS sequence"/>
</dbReference>
<dbReference type="EMBL" id="JADCUA010000003">
    <property type="protein sequence ID" value="KAH9841369.1"/>
    <property type="molecule type" value="Genomic_DNA"/>
</dbReference>
<keyword evidence="1" id="KW-0732">Signal</keyword>
<feature type="chain" id="PRO_5045710998" description="Secreted protein" evidence="1">
    <location>
        <begin position="21"/>
        <end position="148"/>
    </location>
</feature>
<comment type="caution">
    <text evidence="2">The sequence shown here is derived from an EMBL/GenBank/DDBJ whole genome shotgun (WGS) entry which is preliminary data.</text>
</comment>
<protein>
    <recommendedName>
        <fullName evidence="4">Secreted protein</fullName>
    </recommendedName>
</protein>
<evidence type="ECO:0008006" key="4">
    <source>
        <dbReference type="Google" id="ProtNLM"/>
    </source>
</evidence>
<sequence>MSVTAIAMVILCVCTCRKEATPTSTCMSWVQEARRDFGATGSDVKVHGELPSPRISAAVALQTLIRSGHCLKWASYWRWGAQAAVLRQGQQSEHCLEVISPCHVKRRTETDKERLMAQRGGRRRAGRCTWCHGGGWIGVKHSVTVEIT</sequence>
<organism evidence="2 3">
    <name type="scientific">Rhodofomes roseus</name>
    <dbReference type="NCBI Taxonomy" id="34475"/>
    <lineage>
        <taxon>Eukaryota</taxon>
        <taxon>Fungi</taxon>
        <taxon>Dikarya</taxon>
        <taxon>Basidiomycota</taxon>
        <taxon>Agaricomycotina</taxon>
        <taxon>Agaricomycetes</taxon>
        <taxon>Polyporales</taxon>
        <taxon>Rhodofomes</taxon>
    </lineage>
</organism>